<reference evidence="1" key="1">
    <citation type="journal article" date="2021" name="Environ. Microbiol.">
        <title>Gene family expansions and transcriptome signatures uncover fungal adaptations to wood decay.</title>
        <authorList>
            <person name="Hage H."/>
            <person name="Miyauchi S."/>
            <person name="Viragh M."/>
            <person name="Drula E."/>
            <person name="Min B."/>
            <person name="Chaduli D."/>
            <person name="Navarro D."/>
            <person name="Favel A."/>
            <person name="Norest M."/>
            <person name="Lesage-Meessen L."/>
            <person name="Balint B."/>
            <person name="Merenyi Z."/>
            <person name="de Eugenio L."/>
            <person name="Morin E."/>
            <person name="Martinez A.T."/>
            <person name="Baldrian P."/>
            <person name="Stursova M."/>
            <person name="Martinez M.J."/>
            <person name="Novotny C."/>
            <person name="Magnuson J.K."/>
            <person name="Spatafora J.W."/>
            <person name="Maurice S."/>
            <person name="Pangilinan J."/>
            <person name="Andreopoulos W."/>
            <person name="LaButti K."/>
            <person name="Hundley H."/>
            <person name="Na H."/>
            <person name="Kuo A."/>
            <person name="Barry K."/>
            <person name="Lipzen A."/>
            <person name="Henrissat B."/>
            <person name="Riley R."/>
            <person name="Ahrendt S."/>
            <person name="Nagy L.G."/>
            <person name="Grigoriev I.V."/>
            <person name="Martin F."/>
            <person name="Rosso M.N."/>
        </authorList>
    </citation>
    <scope>NUCLEOTIDE SEQUENCE</scope>
    <source>
        <strain evidence="1">CBS 384.51</strain>
    </source>
</reference>
<evidence type="ECO:0000313" key="1">
    <source>
        <dbReference type="EMBL" id="KAI0087287.1"/>
    </source>
</evidence>
<keyword evidence="2" id="KW-1185">Reference proteome</keyword>
<protein>
    <submittedName>
        <fullName evidence="1">ABC transporter</fullName>
    </submittedName>
</protein>
<accession>A0ACB8TYY1</accession>
<dbReference type="EMBL" id="MU274918">
    <property type="protein sequence ID" value="KAI0087287.1"/>
    <property type="molecule type" value="Genomic_DNA"/>
</dbReference>
<sequence>MPFIPRNPPPPKSTLEDAPIIPEYGAGWFSLLTFSWITTLLALGYARPLEATDLYKLQDTRSASIIADKINASYSKRQKAAAEYNEHLEAGQVSPGWRRIWWTVTGKRAERERQWREVGGKRKASLTLAINDSVLWWFWSGAFIKLVGDVTTILSPLVVKALIKFGQDSWTARQTGSKAPGIGKGIGLSFGLLGMQLLSSACQHHYFYRSTSTGVLVRGGLITAIYDRSLRLTTRARTTLTNGKLVNHISTDVSRIDFCCGFFHLAFIAPIQMVICLVLLLINLGPSALAGYAFFVLCTPIQTKVMKRLMGLRMESMKWTDKRAKLLQELLGGMKIIKYFAWEIPYLKRIAEFRVKEIQYIRSLLMIRSFNNAIALALPTLASVLSFVVYSLAGHKLDPANIFASLTLFQLLRMPLMFLPLSFSAIADAQNAINRLSDVFEAELLTETKTQDPDMGVAVCVVNGNFTWDVPPPSRDDDKRKDKSKKKSKSPREIDISSEGKGIISDKATEKIFTLKDVNLEIPKGALVAIVGPVGTGKTSLLEGLIGEMRRTSGEVRFNGSVAYCPQSAWIQNATIRDNITFGRPFDEEKYWKAVKDACLETDIDMMPNGDMTEVGERGISLSGGQKQRINICRAIYVGADIQIFDDPLSALDAHVGKSVFNNVFLNAIVGKTRILVTHALHFLPQVDYIFTVVDGRIAERGTYFELLARENGAFSRFVREFGAQEQREEADEEAVEEAPSNEVVDDVELKKAEKRRKAKSGAAMMQEEERNTGAVNNDVYKAYLHAGKGEYLVPLLILSLAFLQGAQVMSSYWLVYWQETKWPLPPGFYMGIYALLGVCQAIGFAIMGAIFALLINYASKDLHRRAIERVMHAPMSFFETTPLGRIMNRFSKDIDTIDNMLGDSLRMLFATLSNILGAIILIAIVLPWFLIAVFSISVLYVWAAMFYRASARELKRLDAILRSSLYSHFSESLSGLATIRAYGEQERFLLDNQKRIDIENRAYWLTVTNQRWLGIRLDFLGIILTFVVAILTVGTRFSISPSQTGVTLSYIITIQQAFGWLVRQVAEVENNMNSVERIVHYADSLEQEPPHLIPEKKPQRKWPSEGKVEMNQVVLKYRPELPEVLKGLTMSVNPGEKVGIVGRTGAGKSSIMTALYRLVELTSGSIVIDGVDISTVGLTDLRRGLAIIPQDPILFSGTLRSNLDPFGAHDDARLWDALKRSYLVEDRRISGVARGSLDDDATLNSGASTPTSRFTLDSVVEDEGGNLSVGQRSLVSLARAIVFDAKVLILDEATASVDYETDKKIQDTIATEFNDRTILCIAHRLRTIIGYDRICVMDAGTIAEFDSPAKLFAQNGIFRSMCDRSSILLDDILFARKERGDYGDSA</sequence>
<evidence type="ECO:0000313" key="2">
    <source>
        <dbReference type="Proteomes" id="UP001055072"/>
    </source>
</evidence>
<dbReference type="Proteomes" id="UP001055072">
    <property type="component" value="Unassembled WGS sequence"/>
</dbReference>
<organism evidence="1 2">
    <name type="scientific">Irpex rosettiformis</name>
    <dbReference type="NCBI Taxonomy" id="378272"/>
    <lineage>
        <taxon>Eukaryota</taxon>
        <taxon>Fungi</taxon>
        <taxon>Dikarya</taxon>
        <taxon>Basidiomycota</taxon>
        <taxon>Agaricomycotina</taxon>
        <taxon>Agaricomycetes</taxon>
        <taxon>Polyporales</taxon>
        <taxon>Irpicaceae</taxon>
        <taxon>Irpex</taxon>
    </lineage>
</organism>
<proteinExistence type="predicted"/>
<gene>
    <name evidence="1" type="ORF">BDY19DRAFT_954882</name>
</gene>
<comment type="caution">
    <text evidence="1">The sequence shown here is derived from an EMBL/GenBank/DDBJ whole genome shotgun (WGS) entry which is preliminary data.</text>
</comment>
<name>A0ACB8TYY1_9APHY</name>